<evidence type="ECO:0000313" key="2">
    <source>
        <dbReference type="EMBL" id="TSC65036.1"/>
    </source>
</evidence>
<dbReference type="PANTHER" id="PTHR33969">
    <property type="entry name" value="SEGREGATION AND CONDENSATION PROTEIN A"/>
    <property type="match status" value="1"/>
</dbReference>
<gene>
    <name evidence="2" type="ORF">G01um101477_636</name>
</gene>
<evidence type="ECO:0000313" key="3">
    <source>
        <dbReference type="Proteomes" id="UP000319613"/>
    </source>
</evidence>
<dbReference type="Gene3D" id="1.10.10.580">
    <property type="entry name" value="Structural maintenance of chromosome 1. Chain E"/>
    <property type="match status" value="1"/>
</dbReference>
<accession>A0A554J9K5</accession>
<dbReference type="InterPro" id="IPR023093">
    <property type="entry name" value="ScpA-like_C"/>
</dbReference>
<dbReference type="Proteomes" id="UP000319613">
    <property type="component" value="Unassembled WGS sequence"/>
</dbReference>
<dbReference type="EMBL" id="VMFF01000073">
    <property type="protein sequence ID" value="TSC65036.1"/>
    <property type="molecule type" value="Genomic_DNA"/>
</dbReference>
<dbReference type="Pfam" id="PF02616">
    <property type="entry name" value="SMC_ScpA"/>
    <property type="match status" value="1"/>
</dbReference>
<name>A0A554J9K5_9BACT</name>
<evidence type="ECO:0000256" key="1">
    <source>
        <dbReference type="ARBA" id="ARBA00044777"/>
    </source>
</evidence>
<dbReference type="Gene3D" id="6.10.250.2410">
    <property type="match status" value="1"/>
</dbReference>
<dbReference type="PANTHER" id="PTHR33969:SF2">
    <property type="entry name" value="SEGREGATION AND CONDENSATION PROTEIN A"/>
    <property type="match status" value="1"/>
</dbReference>
<protein>
    <recommendedName>
        <fullName evidence="1">Segregation and condensation protein A</fullName>
    </recommendedName>
</protein>
<sequence length="235" mass="27018">MKIKVQQFDGPLDLLLQLIEEQKMDITQIALATVTEQFLQHIKQLEIIDPTSLADYLSVAAKLLVIKSKAILPTLELEKEEEEIAIDLEAKLLLYKKFKEAAKYLKTLDNKRKQSFEREVSFDEKISFYPDPDVNTDTLKNCILNTLKSLEEINNLPKATVKEAISIQEKINSLQNLLTEKIQTRMSDLIATAKDKTEVIVTFLALLELIKQRILTVEQEQIFSEIIIKKTENQD</sequence>
<reference evidence="2 3" key="1">
    <citation type="submission" date="2017-07" db="EMBL/GenBank/DDBJ databases">
        <title>Mechanisms for carbon and nitrogen cycling indicate functional differentiation within the Candidate Phyla Radiation.</title>
        <authorList>
            <person name="Danczak R.E."/>
            <person name="Johnston M.D."/>
            <person name="Kenah C."/>
            <person name="Slattery M."/>
            <person name="Wrighton K.C."/>
            <person name="Wilkins M.J."/>
        </authorList>
    </citation>
    <scope>NUCLEOTIDE SEQUENCE [LARGE SCALE GENOMIC DNA]</scope>
    <source>
        <strain evidence="2">Gr01-1014_77</strain>
    </source>
</reference>
<organism evidence="2 3">
    <name type="scientific">Candidatus Doudnabacteria bacterium Gr01-1014_77</name>
    <dbReference type="NCBI Taxonomy" id="2017133"/>
    <lineage>
        <taxon>Bacteria</taxon>
        <taxon>Candidatus Doudnaibacteriota</taxon>
    </lineage>
</organism>
<comment type="caution">
    <text evidence="2">The sequence shown here is derived from an EMBL/GenBank/DDBJ whole genome shotgun (WGS) entry which is preliminary data.</text>
</comment>
<dbReference type="InterPro" id="IPR003768">
    <property type="entry name" value="ScpA"/>
</dbReference>
<dbReference type="AlphaFoldDB" id="A0A554J9K5"/>
<proteinExistence type="predicted"/>